<dbReference type="InterPro" id="IPR042099">
    <property type="entry name" value="ANL_N_sf"/>
</dbReference>
<evidence type="ECO:0000259" key="10">
    <source>
        <dbReference type="Pfam" id="PF13193"/>
    </source>
</evidence>
<dbReference type="Pfam" id="PF16177">
    <property type="entry name" value="ACAS_N"/>
    <property type="match status" value="1"/>
</dbReference>
<dbReference type="GO" id="GO:0019427">
    <property type="term" value="P:acetyl-CoA biosynthetic process from acetate"/>
    <property type="evidence" value="ECO:0007669"/>
    <property type="project" value="InterPro"/>
</dbReference>
<evidence type="ECO:0000256" key="2">
    <source>
        <dbReference type="ARBA" id="ARBA00006432"/>
    </source>
</evidence>
<dbReference type="GO" id="GO:0005524">
    <property type="term" value="F:ATP binding"/>
    <property type="evidence" value="ECO:0007669"/>
    <property type="project" value="UniProtKB-UniRule"/>
</dbReference>
<evidence type="ECO:0000256" key="1">
    <source>
        <dbReference type="ARBA" id="ARBA00001884"/>
    </source>
</evidence>
<dbReference type="Proteomes" id="UP000694382">
    <property type="component" value="Chromosome 5"/>
</dbReference>
<keyword evidence="6" id="KW-0443">Lipid metabolism</keyword>
<accession>A0A8C3M9H1</accession>
<dbReference type="Pfam" id="PF00501">
    <property type="entry name" value="AMP-binding"/>
    <property type="match status" value="1"/>
</dbReference>
<organism evidence="12 13">
    <name type="scientific">Geospiza parvula</name>
    <name type="common">Small tree-finch</name>
    <name type="synonym">Camarhynchus parvulus</name>
    <dbReference type="NCBI Taxonomy" id="87175"/>
    <lineage>
        <taxon>Eukaryota</taxon>
        <taxon>Metazoa</taxon>
        <taxon>Chordata</taxon>
        <taxon>Craniata</taxon>
        <taxon>Vertebrata</taxon>
        <taxon>Euteleostomi</taxon>
        <taxon>Archelosauria</taxon>
        <taxon>Archosauria</taxon>
        <taxon>Dinosauria</taxon>
        <taxon>Saurischia</taxon>
        <taxon>Theropoda</taxon>
        <taxon>Coelurosauria</taxon>
        <taxon>Aves</taxon>
        <taxon>Neognathae</taxon>
        <taxon>Neoaves</taxon>
        <taxon>Telluraves</taxon>
        <taxon>Australaves</taxon>
        <taxon>Passeriformes</taxon>
        <taxon>Thraupidae</taxon>
        <taxon>Camarhynchus</taxon>
    </lineage>
</organism>
<dbReference type="NCBIfam" id="TIGR02188">
    <property type="entry name" value="Ac_CoA_lig_AcsA"/>
    <property type="match status" value="1"/>
</dbReference>
<dbReference type="GO" id="GO:0003987">
    <property type="term" value="F:acetate-CoA ligase activity"/>
    <property type="evidence" value="ECO:0007669"/>
    <property type="project" value="UniProtKB-UniRule"/>
</dbReference>
<dbReference type="Ensembl" id="ENSCPVT00000001163.2">
    <property type="protein sequence ID" value="ENSCPVP00000001112.2"/>
    <property type="gene ID" value="ENSCPVG00000000832.2"/>
</dbReference>
<dbReference type="InterPro" id="IPR020845">
    <property type="entry name" value="AMP-binding_CS"/>
</dbReference>
<dbReference type="GO" id="GO:0016208">
    <property type="term" value="F:AMP binding"/>
    <property type="evidence" value="ECO:0007669"/>
    <property type="project" value="InterPro"/>
</dbReference>
<comment type="catalytic activity">
    <reaction evidence="1">
        <text>acetate + ATP + CoA = acetyl-CoA + AMP + diphosphate</text>
        <dbReference type="Rhea" id="RHEA:23176"/>
        <dbReference type="ChEBI" id="CHEBI:30089"/>
        <dbReference type="ChEBI" id="CHEBI:30616"/>
        <dbReference type="ChEBI" id="CHEBI:33019"/>
        <dbReference type="ChEBI" id="CHEBI:57287"/>
        <dbReference type="ChEBI" id="CHEBI:57288"/>
        <dbReference type="ChEBI" id="CHEBI:456215"/>
        <dbReference type="EC" id="6.2.1.1"/>
    </reaction>
    <physiologicalReaction direction="left-to-right" evidence="1">
        <dbReference type="Rhea" id="RHEA:23177"/>
    </physiologicalReaction>
</comment>
<evidence type="ECO:0000259" key="9">
    <source>
        <dbReference type="Pfam" id="PF00501"/>
    </source>
</evidence>
<proteinExistence type="inferred from homology"/>
<comment type="catalytic activity">
    <reaction evidence="7">
        <text>propanoate + ATP + CoA = propanoyl-CoA + AMP + diphosphate</text>
        <dbReference type="Rhea" id="RHEA:20373"/>
        <dbReference type="ChEBI" id="CHEBI:17272"/>
        <dbReference type="ChEBI" id="CHEBI:30616"/>
        <dbReference type="ChEBI" id="CHEBI:33019"/>
        <dbReference type="ChEBI" id="CHEBI:57287"/>
        <dbReference type="ChEBI" id="CHEBI:57392"/>
        <dbReference type="ChEBI" id="CHEBI:456215"/>
        <dbReference type="EC" id="6.2.1.17"/>
    </reaction>
    <physiologicalReaction direction="left-to-right" evidence="7">
        <dbReference type="Rhea" id="RHEA:20374"/>
    </physiologicalReaction>
</comment>
<evidence type="ECO:0000256" key="3">
    <source>
        <dbReference type="ARBA" id="ARBA00022598"/>
    </source>
</evidence>
<dbReference type="EC" id="6.2.1.1" evidence="8"/>
<evidence type="ECO:0000256" key="7">
    <source>
        <dbReference type="ARBA" id="ARBA00049004"/>
    </source>
</evidence>
<reference evidence="12" key="2">
    <citation type="submission" date="2025-08" db="UniProtKB">
        <authorList>
            <consortium name="Ensembl"/>
        </authorList>
    </citation>
    <scope>IDENTIFICATION</scope>
</reference>
<dbReference type="InterPro" id="IPR000873">
    <property type="entry name" value="AMP-dep_synth/lig_dom"/>
</dbReference>
<protein>
    <recommendedName>
        <fullName evidence="8">Acetyl-coenzyme A synthetase</fullName>
        <ecNumber evidence="8">6.2.1.1</ecNumber>
    </recommendedName>
</protein>
<dbReference type="InterPro" id="IPR011904">
    <property type="entry name" value="Ac_CoA_lig"/>
</dbReference>
<dbReference type="PANTHER" id="PTHR24095">
    <property type="entry name" value="ACETYL-COENZYME A SYNTHETASE"/>
    <property type="match status" value="1"/>
</dbReference>
<sequence>AFVAMRGRYPAAMARLLARTCCFKALSQAPRCPSGLVAARLWSHGPLTAYMPEAVAFPRAKDHQDLYKVSVEQSDIFWGALGRSRLTWITPFRSVQDCNLYQGRVSWFLGGQLNVTVNCLDRHVHVAPDKVALIWEKDEPGEEVRVTYRELLELTCRLGNTLKRQGVKQGDRVTIYMPPCPLAVASMLACAHIGAVHAVVFAGFSAESLADRIRDAQSETVITVNQGLRGGKIIELKKTVDQAVKQCPGVKRVLVSMRTTSKVPMTALDVPLEEEMMKEDAYCEPAVMDSEDMLFLLYTSGSTGKPKGLVHSQAYVFDYQDRDIFGCVADIGWITGHTYVVYGPLCNGGTTVLFESTPVYPNPGRYWETVERLRINQFYGAPTAIRLLLRYGNEWVKKYDRSSLKMLGSVGEPINKEAWEWYFRVVGETRCPVVDTWWQTGGICISPRPSNPGAEILPGMAMRPFFGISPSLLDDKGNVLLENDVSGALCISQAWPGMARTIYNDPKRFLKTYLTSYPGFFFTGDGVYRTSEGYYQLTGRLDDIISISGHRLGTAEVENVVNHHVAVAESAVIGYPHEIKGEGAYVFVVLKKKASDYTQENLAAELQELISKKIAKYAAPDYVQVTHRLPKTRSGKIMRRVLRKIVEDKASELGDLTTLDDHEAVQKATKQVVASKFSDYTSTAVLK</sequence>
<evidence type="ECO:0000256" key="5">
    <source>
        <dbReference type="ARBA" id="ARBA00022840"/>
    </source>
</evidence>
<dbReference type="CDD" id="cd05966">
    <property type="entry name" value="ACS"/>
    <property type="match status" value="1"/>
</dbReference>
<keyword evidence="3 8" id="KW-0436">Ligase</keyword>
<dbReference type="AlphaFoldDB" id="A0A8C3M9H1"/>
<evidence type="ECO:0000259" key="11">
    <source>
        <dbReference type="Pfam" id="PF16177"/>
    </source>
</evidence>
<feature type="domain" description="AMP-dependent synthetase/ligase" evidence="9">
    <location>
        <begin position="121"/>
        <end position="500"/>
    </location>
</feature>
<dbReference type="GO" id="GO:0006629">
    <property type="term" value="P:lipid metabolic process"/>
    <property type="evidence" value="ECO:0007669"/>
    <property type="project" value="UniProtKB-KW"/>
</dbReference>
<evidence type="ECO:0000256" key="4">
    <source>
        <dbReference type="ARBA" id="ARBA00022741"/>
    </source>
</evidence>
<evidence type="ECO:0000256" key="8">
    <source>
        <dbReference type="RuleBase" id="RU361147"/>
    </source>
</evidence>
<name>A0A8C3M9H1_GEOPR</name>
<dbReference type="PROSITE" id="PS00455">
    <property type="entry name" value="AMP_BINDING"/>
    <property type="match status" value="1"/>
</dbReference>
<dbReference type="NCBIfam" id="NF001208">
    <property type="entry name" value="PRK00174.1"/>
    <property type="match status" value="1"/>
</dbReference>
<dbReference type="PANTHER" id="PTHR24095:SF83">
    <property type="entry name" value="ACETYL-COENZYME A SYNTHETASE"/>
    <property type="match status" value="1"/>
</dbReference>
<keyword evidence="4 8" id="KW-0547">Nucleotide-binding</keyword>
<dbReference type="Gene3D" id="3.30.300.30">
    <property type="match status" value="1"/>
</dbReference>
<feature type="domain" description="AMP-binding enzyme C-terminal" evidence="10">
    <location>
        <begin position="556"/>
        <end position="636"/>
    </location>
</feature>
<dbReference type="Gene3D" id="3.40.50.12780">
    <property type="entry name" value="N-terminal domain of ligase-like"/>
    <property type="match status" value="1"/>
</dbReference>
<accession>A0A8U8B5V6</accession>
<dbReference type="SUPFAM" id="SSF56801">
    <property type="entry name" value="Acetyl-CoA synthetase-like"/>
    <property type="match status" value="1"/>
</dbReference>
<comment type="similarity">
    <text evidence="2 8">Belongs to the ATP-dependent AMP-binding enzyme family.</text>
</comment>
<dbReference type="GO" id="GO:0005739">
    <property type="term" value="C:mitochondrion"/>
    <property type="evidence" value="ECO:0007669"/>
    <property type="project" value="TreeGrafter"/>
</dbReference>
<dbReference type="Pfam" id="PF13193">
    <property type="entry name" value="AMP-binding_C"/>
    <property type="match status" value="1"/>
</dbReference>
<reference evidence="12" key="1">
    <citation type="submission" date="2020-02" db="EMBL/GenBank/DDBJ databases">
        <authorList>
            <person name="Enbody D E."/>
            <person name="Pettersson E M."/>
        </authorList>
    </citation>
    <scope>NUCLEOTIDE SEQUENCE [LARGE SCALE GENOMIC DNA]</scope>
</reference>
<dbReference type="InterPro" id="IPR045851">
    <property type="entry name" value="AMP-bd_C_sf"/>
</dbReference>
<dbReference type="InterPro" id="IPR032387">
    <property type="entry name" value="ACAS_N"/>
</dbReference>
<keyword evidence="5 8" id="KW-0067">ATP-binding</keyword>
<feature type="domain" description="Acetyl-coenzyme A synthetase N-terminal" evidence="11">
    <location>
        <begin position="64"/>
        <end position="119"/>
    </location>
</feature>
<dbReference type="FunFam" id="3.40.50.12780:FF:000001">
    <property type="entry name" value="Acetyl-coenzyme A synthetase"/>
    <property type="match status" value="1"/>
</dbReference>
<reference evidence="12" key="3">
    <citation type="submission" date="2025-09" db="UniProtKB">
        <authorList>
            <consortium name="Ensembl"/>
        </authorList>
    </citation>
    <scope>IDENTIFICATION</scope>
</reference>
<evidence type="ECO:0000256" key="6">
    <source>
        <dbReference type="ARBA" id="ARBA00023098"/>
    </source>
</evidence>
<dbReference type="GO" id="GO:0050218">
    <property type="term" value="F:propionate-CoA ligase activity"/>
    <property type="evidence" value="ECO:0007669"/>
    <property type="project" value="UniProtKB-EC"/>
</dbReference>
<dbReference type="InterPro" id="IPR025110">
    <property type="entry name" value="AMP-bd_C"/>
</dbReference>
<evidence type="ECO:0000313" key="12">
    <source>
        <dbReference type="Ensembl" id="ENSCPVP00000001112.2"/>
    </source>
</evidence>
<keyword evidence="13" id="KW-1185">Reference proteome</keyword>
<evidence type="ECO:0000313" key="13">
    <source>
        <dbReference type="Proteomes" id="UP000694382"/>
    </source>
</evidence>